<dbReference type="Gene3D" id="3.30.530.20">
    <property type="match status" value="1"/>
</dbReference>
<evidence type="ECO:0000259" key="2">
    <source>
        <dbReference type="Pfam" id="PF02121"/>
    </source>
</evidence>
<evidence type="ECO:0000256" key="1">
    <source>
        <dbReference type="SAM" id="MobiDB-lite"/>
    </source>
</evidence>
<protein>
    <recommendedName>
        <fullName evidence="2">Phosphatidylinositol transfer protein N-terminal domain-containing protein</fullName>
    </recommendedName>
</protein>
<feature type="region of interest" description="Disordered" evidence="1">
    <location>
        <begin position="56"/>
        <end position="79"/>
    </location>
</feature>
<dbReference type="InterPro" id="IPR055261">
    <property type="entry name" value="PI_transfer_N"/>
</dbReference>
<dbReference type="GO" id="GO:0005737">
    <property type="term" value="C:cytoplasm"/>
    <property type="evidence" value="ECO:0007669"/>
    <property type="project" value="TreeGrafter"/>
</dbReference>
<dbReference type="PANTHER" id="PTHR10658:SF11">
    <property type="entry name" value="VIBRATOR, ISOFORM B"/>
    <property type="match status" value="1"/>
</dbReference>
<name>A0A0P4WS10_SCYOL</name>
<accession>A0A0P4WS10</accession>
<dbReference type="GO" id="GO:0008526">
    <property type="term" value="F:phosphatidylinositol transfer activity"/>
    <property type="evidence" value="ECO:0007669"/>
    <property type="project" value="TreeGrafter"/>
</dbReference>
<dbReference type="GO" id="GO:0031210">
    <property type="term" value="F:phosphatidylcholine binding"/>
    <property type="evidence" value="ECO:0007669"/>
    <property type="project" value="TreeGrafter"/>
</dbReference>
<reference evidence="3" key="1">
    <citation type="submission" date="2015-09" db="EMBL/GenBank/DDBJ databases">
        <title>Scylla olivacea transcriptome.</title>
        <authorList>
            <person name="Ikhwanuddin M."/>
        </authorList>
    </citation>
    <scope>NUCLEOTIDE SEQUENCE</scope>
</reference>
<dbReference type="GO" id="GO:0035091">
    <property type="term" value="F:phosphatidylinositol binding"/>
    <property type="evidence" value="ECO:0007669"/>
    <property type="project" value="TreeGrafter"/>
</dbReference>
<evidence type="ECO:0000313" key="3">
    <source>
        <dbReference type="EMBL" id="JAI67306.1"/>
    </source>
</evidence>
<dbReference type="GO" id="GO:0008525">
    <property type="term" value="F:phosphatidylcholine transporter activity"/>
    <property type="evidence" value="ECO:0007669"/>
    <property type="project" value="TreeGrafter"/>
</dbReference>
<dbReference type="PANTHER" id="PTHR10658">
    <property type="entry name" value="PHOSPHATIDYLINOSITOL TRANSFER PROTEIN"/>
    <property type="match status" value="1"/>
</dbReference>
<dbReference type="Pfam" id="PF02121">
    <property type="entry name" value="IP_trans"/>
    <property type="match status" value="1"/>
</dbReference>
<dbReference type="InterPro" id="IPR023393">
    <property type="entry name" value="START-like_dom_sf"/>
</dbReference>
<proteinExistence type="predicted"/>
<dbReference type="AlphaFoldDB" id="A0A0P4WS10"/>
<dbReference type="EMBL" id="GDRN01037229">
    <property type="protein sequence ID" value="JAI67306.1"/>
    <property type="molecule type" value="Transcribed_RNA"/>
</dbReference>
<organism evidence="3">
    <name type="scientific">Scylla olivacea</name>
    <name type="common">Orange mud crab</name>
    <name type="synonym">Cancer olivacea</name>
    <dbReference type="NCBI Taxonomy" id="85551"/>
    <lineage>
        <taxon>Eukaryota</taxon>
        <taxon>Metazoa</taxon>
        <taxon>Ecdysozoa</taxon>
        <taxon>Arthropoda</taxon>
        <taxon>Crustacea</taxon>
        <taxon>Multicrustacea</taxon>
        <taxon>Malacostraca</taxon>
        <taxon>Eumalacostraca</taxon>
        <taxon>Eucarida</taxon>
        <taxon>Decapoda</taxon>
        <taxon>Pleocyemata</taxon>
        <taxon>Brachyura</taxon>
        <taxon>Eubrachyura</taxon>
        <taxon>Portunoidea</taxon>
        <taxon>Portunidae</taxon>
        <taxon>Portuninae</taxon>
        <taxon>Scylla</taxon>
    </lineage>
</organism>
<dbReference type="SUPFAM" id="SSF55961">
    <property type="entry name" value="Bet v1-like"/>
    <property type="match status" value="1"/>
</dbReference>
<sequence>MLKIQQNMVSISVPLNYKPGTLLMLVQRVSRHQIHRLPAEQWRSTSVVHVDIVKDPVNPTDYQPDEDPSKVTSHKTGRGPFQGTRWWEKVSQAAAAVVRVKIKFK</sequence>
<feature type="domain" description="Phosphatidylinositol transfer protein N-terminal" evidence="2">
    <location>
        <begin position="29"/>
        <end position="105"/>
    </location>
</feature>
<dbReference type="InterPro" id="IPR001666">
    <property type="entry name" value="PI_transfer"/>
</dbReference>